<dbReference type="NCBIfam" id="TIGR00318">
    <property type="entry name" value="cyaB"/>
    <property type="match status" value="1"/>
</dbReference>
<dbReference type="Pfam" id="PF01928">
    <property type="entry name" value="CYTH"/>
    <property type="match status" value="1"/>
</dbReference>
<sequence>MEVEVKFRVNLEDIKKRLEGIGAKFSHYEFQEDIYFSIPRPKLLRVRAVHNNGKAYLTYKEIRDERNGEFYEVEVEVENFEKTVEILRRLGFEVEVIVRKHRWVYKIGDITFELNRVEGAGDFLDIEVIDDDVHRAKEKIWTVARRLGLGEEDVEPRLYTELLSEASRVKKRGISG</sequence>
<evidence type="ECO:0000259" key="1">
    <source>
        <dbReference type="PROSITE" id="PS51707"/>
    </source>
</evidence>
<dbReference type="AlphaFoldDB" id="F8AEB1"/>
<dbReference type="PANTHER" id="PTHR21028:SF2">
    <property type="entry name" value="CYTH DOMAIN-CONTAINING PROTEIN"/>
    <property type="match status" value="1"/>
</dbReference>
<dbReference type="PANTHER" id="PTHR21028">
    <property type="entry name" value="SI:CH211-156B7.4"/>
    <property type="match status" value="1"/>
</dbReference>
<dbReference type="RefSeq" id="WP_013905679.1">
    <property type="nucleotide sequence ID" value="NC_015680.1"/>
</dbReference>
<accession>F8AEB1</accession>
<dbReference type="STRING" id="529709.PYCH_09370"/>
<dbReference type="SMART" id="SM01118">
    <property type="entry name" value="CYTH"/>
    <property type="match status" value="1"/>
</dbReference>
<evidence type="ECO:0000313" key="2">
    <source>
        <dbReference type="EMBL" id="AEH24622.1"/>
    </source>
</evidence>
<feature type="domain" description="CYTH" evidence="1">
    <location>
        <begin position="1"/>
        <end position="165"/>
    </location>
</feature>
<proteinExistence type="predicted"/>
<dbReference type="OrthoDB" id="46040at2157"/>
<dbReference type="Proteomes" id="UP000008386">
    <property type="component" value="Chromosome"/>
</dbReference>
<gene>
    <name evidence="2" type="ordered locus">PYCH_09370</name>
</gene>
<keyword evidence="3" id="KW-1185">Reference proteome</keyword>
<dbReference type="KEGG" id="pya:PYCH_09370"/>
<dbReference type="InterPro" id="IPR033469">
    <property type="entry name" value="CYTH-like_dom_sf"/>
</dbReference>
<name>F8AEB1_PYRYC</name>
<protein>
    <submittedName>
        <fullName evidence="2">Adenylyl cyclase, CyaB-type, putative</fullName>
    </submittedName>
</protein>
<reference evidence="2 3" key="1">
    <citation type="journal article" date="2011" name="J. Bacteriol.">
        <title>Complete genome sequence of the obligate piezophilic hyperthermophilic archaeon Pyrococcus yayanosii CH1.</title>
        <authorList>
            <person name="Jun X."/>
            <person name="Lupeng L."/>
            <person name="Minjuan X."/>
            <person name="Oger P."/>
            <person name="Fengping W."/>
            <person name="Jebbar M."/>
            <person name="Xiang X."/>
        </authorList>
    </citation>
    <scope>NUCLEOTIDE SEQUENCE [LARGE SCALE GENOMIC DNA]</scope>
    <source>
        <strain evidence="3">CH1 / JCM 16557</strain>
    </source>
</reference>
<dbReference type="Gene3D" id="2.40.320.10">
    <property type="entry name" value="Hypothetical Protein Pfu-838710-001"/>
    <property type="match status" value="1"/>
</dbReference>
<dbReference type="SUPFAM" id="SSF55154">
    <property type="entry name" value="CYTH-like phosphatases"/>
    <property type="match status" value="1"/>
</dbReference>
<dbReference type="CDD" id="cd07890">
    <property type="entry name" value="CYTH-like_AC_IV-like"/>
    <property type="match status" value="1"/>
</dbReference>
<dbReference type="GeneID" id="10837512"/>
<dbReference type="HOGENOM" id="CLU_105244_2_0_2"/>
<evidence type="ECO:0000313" key="3">
    <source>
        <dbReference type="Proteomes" id="UP000008386"/>
    </source>
</evidence>
<dbReference type="EMBL" id="CP002779">
    <property type="protein sequence ID" value="AEH24622.1"/>
    <property type="molecule type" value="Genomic_DNA"/>
</dbReference>
<dbReference type="InterPro" id="IPR008173">
    <property type="entry name" value="Adenylyl_cyclase_CyaB"/>
</dbReference>
<organism evidence="2 3">
    <name type="scientific">Pyrococcus yayanosii (strain CH1 / JCM 16557)</name>
    <dbReference type="NCBI Taxonomy" id="529709"/>
    <lineage>
        <taxon>Archaea</taxon>
        <taxon>Methanobacteriati</taxon>
        <taxon>Methanobacteriota</taxon>
        <taxon>Thermococci</taxon>
        <taxon>Thermococcales</taxon>
        <taxon>Thermococcaceae</taxon>
        <taxon>Pyrococcus</taxon>
    </lineage>
</organism>
<dbReference type="PROSITE" id="PS51707">
    <property type="entry name" value="CYTH"/>
    <property type="match status" value="1"/>
</dbReference>
<dbReference type="eggNOG" id="arCOG01723">
    <property type="taxonomic scope" value="Archaea"/>
</dbReference>
<dbReference type="InterPro" id="IPR023577">
    <property type="entry name" value="CYTH_domain"/>
</dbReference>